<feature type="chain" id="PRO_5015104748" description="Lipoprotein" evidence="1">
    <location>
        <begin position="23"/>
        <end position="366"/>
    </location>
</feature>
<reference evidence="3" key="1">
    <citation type="journal article" date="2019" name="Microbiol. Immunol.">
        <title>Molecular and phenotypic characterization of Leptospira johnsonii sp. nov., Leptospira ellinghausenii sp. nov. and Leptospira ryugenii sp. nov. isolated from soil and water in Japan.</title>
        <authorList>
            <person name="Masuzawa T."/>
            <person name="Saito M."/>
            <person name="Nakao R."/>
            <person name="Nikaido Y."/>
            <person name="Matsumoto M."/>
            <person name="Ogawa M."/>
            <person name="Yokoyama M."/>
            <person name="Hidaka Y."/>
            <person name="Tomita J."/>
            <person name="Sakakibara K."/>
            <person name="Suzuki K."/>
            <person name="Yasuda S."/>
            <person name="Sato H."/>
            <person name="Yamaguchi M."/>
            <person name="Yoshida S.I."/>
            <person name="Koizumi N."/>
            <person name="Kawamura Y."/>
        </authorList>
    </citation>
    <scope>NUCLEOTIDE SEQUENCE [LARGE SCALE GENOMIC DNA]</scope>
    <source>
        <strain evidence="3">E18</strain>
    </source>
</reference>
<proteinExistence type="predicted"/>
<protein>
    <recommendedName>
        <fullName evidence="4">Lipoprotein</fullName>
    </recommendedName>
</protein>
<name>A0A2P2DJ12_9LEPT</name>
<evidence type="ECO:0000313" key="3">
    <source>
        <dbReference type="Proteomes" id="UP000245206"/>
    </source>
</evidence>
<gene>
    <name evidence="2" type="ORF">LPTSP2_38640</name>
</gene>
<sequence length="366" mass="42897">MRMKKKLGIVVLLLSMVSCKSMQILNEKPIMTKVCPDFGFITLSEQEKDSFFEYKVMGGWEQTQTLQSLVKNKDDWKNIEKYNNERDLTKNFDNQIFSYTSVKNERNEIIIFPSSMLVDASSIDSEGKFSAWKYFYFRVCPSEKKISNEDKIPLLIKSSIIKKELQDTYGKKSIRDLILHIQAIDRKLDNLSGLQAKEGLLRKKIAWNYFLNRLDNSVLNFLKNKYTEYYSMAEKPVYFKDRTEYNYSIYTFKDMFRILFRADPTSAKGLAEEEFILEPKKKLAKFNLIHTKITNGSERPVANITFEDAQEEVNILGLLEGSNSSTQNNWQYVSGIFLQECVGKMNSYDFNLDYVNVERFDKYEPK</sequence>
<dbReference type="AlphaFoldDB" id="A0A2P2DJ12"/>
<accession>A0A2P2DJ12</accession>
<dbReference type="EMBL" id="BFAZ01000015">
    <property type="protein sequence ID" value="GBF44561.1"/>
    <property type="molecule type" value="Genomic_DNA"/>
</dbReference>
<evidence type="ECO:0000256" key="1">
    <source>
        <dbReference type="SAM" id="SignalP"/>
    </source>
</evidence>
<feature type="signal peptide" evidence="1">
    <location>
        <begin position="1"/>
        <end position="22"/>
    </location>
</feature>
<evidence type="ECO:0008006" key="4">
    <source>
        <dbReference type="Google" id="ProtNLM"/>
    </source>
</evidence>
<evidence type="ECO:0000313" key="2">
    <source>
        <dbReference type="EMBL" id="GBF44561.1"/>
    </source>
</evidence>
<keyword evidence="3" id="KW-1185">Reference proteome</keyword>
<dbReference type="PROSITE" id="PS51257">
    <property type="entry name" value="PROKAR_LIPOPROTEIN"/>
    <property type="match status" value="1"/>
</dbReference>
<dbReference type="Proteomes" id="UP000245206">
    <property type="component" value="Unassembled WGS sequence"/>
</dbReference>
<comment type="caution">
    <text evidence="2">The sequence shown here is derived from an EMBL/GenBank/DDBJ whole genome shotgun (WGS) entry which is preliminary data.</text>
</comment>
<organism evidence="2 3">
    <name type="scientific">Leptospira ellinghausenii</name>
    <dbReference type="NCBI Taxonomy" id="1917822"/>
    <lineage>
        <taxon>Bacteria</taxon>
        <taxon>Pseudomonadati</taxon>
        <taxon>Spirochaetota</taxon>
        <taxon>Spirochaetia</taxon>
        <taxon>Leptospirales</taxon>
        <taxon>Leptospiraceae</taxon>
        <taxon>Leptospira</taxon>
    </lineage>
</organism>
<keyword evidence="1" id="KW-0732">Signal</keyword>